<dbReference type="EMBL" id="MH431930">
    <property type="protein sequence ID" value="AXF39442.1"/>
    <property type="molecule type" value="Genomic_DNA"/>
</dbReference>
<protein>
    <submittedName>
        <fullName evidence="1">Uncharacterized protein</fullName>
    </submittedName>
</protein>
<proteinExistence type="predicted"/>
<accession>A0A345ARI8</accession>
<name>A0A345ARI8_9CAUD</name>
<evidence type="ECO:0000313" key="1">
    <source>
        <dbReference type="EMBL" id="AXF39442.1"/>
    </source>
</evidence>
<keyword evidence="2" id="KW-1185">Reference proteome</keyword>
<organism evidence="1 2">
    <name type="scientific">Paenibacillus phage Wanderer</name>
    <dbReference type="NCBI Taxonomy" id="2249779"/>
    <lineage>
        <taxon>Viruses</taxon>
        <taxon>Duplodnaviria</taxon>
        <taxon>Heunggongvirae</taxon>
        <taxon>Uroviricota</taxon>
        <taxon>Caudoviricetes</taxon>
        <taxon>Gochnauervirinae</taxon>
        <taxon>Wanderervirus</taxon>
        <taxon>Wanderervirus wanderer</taxon>
    </lineage>
</organism>
<evidence type="ECO:0000313" key="2">
    <source>
        <dbReference type="Proteomes" id="UP000255890"/>
    </source>
</evidence>
<gene>
    <name evidence="1" type="ORF">WANDERER_25</name>
</gene>
<sequence>MKRHLTFGELNAFAIFFLCPRHWNLFKWDQERYKSIIPKPSWQELMSLKEKAKIGD</sequence>
<reference evidence="2" key="1">
    <citation type="submission" date="2018-06" db="EMBL/GenBank/DDBJ databases">
        <authorList>
            <person name="Merrill B.D."/>
            <person name="Payne A.M."/>
            <person name="Hilton J.A."/>
            <person name="Ward A.T."/>
            <person name="Fajardo C.P."/>
            <person name="Velez K."/>
            <person name="Hope S."/>
            <person name="Tsourkas P.K."/>
        </authorList>
    </citation>
    <scope>NUCLEOTIDE SEQUENCE [LARGE SCALE GENOMIC DNA]</scope>
</reference>
<dbReference type="Proteomes" id="UP000255890">
    <property type="component" value="Segment"/>
</dbReference>